<dbReference type="EMBL" id="JAGYWB010000010">
    <property type="protein sequence ID" value="KAI0507893.1"/>
    <property type="molecule type" value="Genomic_DNA"/>
</dbReference>
<dbReference type="Proteomes" id="UP000829196">
    <property type="component" value="Unassembled WGS sequence"/>
</dbReference>
<proteinExistence type="predicted"/>
<evidence type="ECO:0000313" key="1">
    <source>
        <dbReference type="EMBL" id="KAI0507893.1"/>
    </source>
</evidence>
<reference evidence="1" key="1">
    <citation type="journal article" date="2022" name="Front. Genet.">
        <title>Chromosome-Scale Assembly of the Dendrobium nobile Genome Provides Insights Into the Molecular Mechanism of the Biosynthesis of the Medicinal Active Ingredient of Dendrobium.</title>
        <authorList>
            <person name="Xu Q."/>
            <person name="Niu S.-C."/>
            <person name="Li K.-L."/>
            <person name="Zheng P.-J."/>
            <person name="Zhang X.-J."/>
            <person name="Jia Y."/>
            <person name="Liu Y."/>
            <person name="Niu Y.-X."/>
            <person name="Yu L.-H."/>
            <person name="Chen D.-F."/>
            <person name="Zhang G.-Q."/>
        </authorList>
    </citation>
    <scope>NUCLEOTIDE SEQUENCE</scope>
    <source>
        <tissue evidence="1">Leaf</tissue>
    </source>
</reference>
<gene>
    <name evidence="1" type="ORF">KFK09_014021</name>
</gene>
<comment type="caution">
    <text evidence="1">The sequence shown here is derived from an EMBL/GenBank/DDBJ whole genome shotgun (WGS) entry which is preliminary data.</text>
</comment>
<organism evidence="1 2">
    <name type="scientific">Dendrobium nobile</name>
    <name type="common">Orchid</name>
    <dbReference type="NCBI Taxonomy" id="94219"/>
    <lineage>
        <taxon>Eukaryota</taxon>
        <taxon>Viridiplantae</taxon>
        <taxon>Streptophyta</taxon>
        <taxon>Embryophyta</taxon>
        <taxon>Tracheophyta</taxon>
        <taxon>Spermatophyta</taxon>
        <taxon>Magnoliopsida</taxon>
        <taxon>Liliopsida</taxon>
        <taxon>Asparagales</taxon>
        <taxon>Orchidaceae</taxon>
        <taxon>Epidendroideae</taxon>
        <taxon>Malaxideae</taxon>
        <taxon>Dendrobiinae</taxon>
        <taxon>Dendrobium</taxon>
    </lineage>
</organism>
<protein>
    <submittedName>
        <fullName evidence="1">Uncharacterized protein</fullName>
    </submittedName>
</protein>
<dbReference type="AlphaFoldDB" id="A0A8T3B8T2"/>
<evidence type="ECO:0000313" key="2">
    <source>
        <dbReference type="Proteomes" id="UP000829196"/>
    </source>
</evidence>
<accession>A0A8T3B8T2</accession>
<sequence length="149" mass="16874">MGLSELLLCRVCNSLDDPVQILQPHKRPQLQKSLRPFSQLREQAVCILWCTHCRLLTPHTASFYLPPRTLAGLLRFPPHLDLGTQEGRYAEIDGDFDLADHRHDCRLPLFRGCGPRFFRPIPSISSSSKQCLIIQEAEDRAAEVSPSSL</sequence>
<keyword evidence="2" id="KW-1185">Reference proteome</keyword>
<name>A0A8T3B8T2_DENNO</name>